<evidence type="ECO:0000313" key="4">
    <source>
        <dbReference type="Proteomes" id="UP001407347"/>
    </source>
</evidence>
<dbReference type="SUPFAM" id="SSF110849">
    <property type="entry name" value="ParB/Sulfiredoxin"/>
    <property type="match status" value="1"/>
</dbReference>
<dbReference type="Gene3D" id="3.90.1530.30">
    <property type="match status" value="1"/>
</dbReference>
<keyword evidence="4" id="KW-1185">Reference proteome</keyword>
<protein>
    <submittedName>
        <fullName evidence="3">ParB N-terminal domain-containing protein</fullName>
    </submittedName>
</protein>
<dbReference type="Pfam" id="PF02195">
    <property type="entry name" value="ParB_N"/>
    <property type="match status" value="1"/>
</dbReference>
<sequence length="877" mass="95825">MRFKPWPRPTPYEDTSRKRAAYRRKRQREQEALPLFAEAIAERQLCVADEMIRRTGDWERRQRETRRQRSEAWRRVRARLAGLEPDRRRAIRALWRVCPYPADPSYLGTLLHEIATGRIDPERPPWGGRPTLTPRTTPNPGSFEEAFRQIGQRTIGGGPKTTGADERLFCGNLGSGLAADIAHRGLLQSLSVRPILDEAGQETGRYEVPAGGRRFRALEHLVATGRMAKTVKVPCIVRAADSAISATEDSIAENAMREALHPLDQYRAFKALADAGMGHADIAARFFVSEKVVGQRLRLAGISPALLEAYGAGAMTLECLMAFSVSEDHDRQVQVWDALKKRGVVSNWSIRQTLTERTVSVGDPRTLFVGEDAYEAAGGKVMRDLFTERGEGWFEDAALLDRLAEAKLAEFGQEVAKEGWKWIEVSLAMMSSRVYGLRVLPTRSELTEAEQDAYEAALAEREQLDEDHGYSTEDWPADVAHRMGELERDIAAFEARASIYDPADIAIAGAFVTLDYTGTPKVRRGYVRPEDEPRAEAEAAVEQDVGASAPAPAIGEPAASPAGSVAAPAPAVMRTVITIGGGAAPVGPAAEPEEAERPLTEQHRTELTTYRTMALREALADDPGAAFIAVLHAMVIRVIVSGYRAASCLEISTSSARPDHSVQGLDTFRPAGSLDARREAWARRLPADHQAIWDFLVDLAPDSRTELFALCAGLSVHAMHVHYDRRTPEALAHGDKLAALVGLDMTRDWTPTAANYFGRVTKGKILAAVREAKGEDTARLLEGLKKGDMAREAERLIAGTGWLPEIMRTTGITTEVARDAGDPVAAGEPTAAEEVALPEFLGEPAAEDEVEALPAFLGGEDDPADDDNDLSYAIAAE</sequence>
<dbReference type="InterPro" id="IPR003115">
    <property type="entry name" value="ParB_N"/>
</dbReference>
<feature type="region of interest" description="Disordered" evidence="1">
    <location>
        <begin position="856"/>
        <end position="877"/>
    </location>
</feature>
<dbReference type="EMBL" id="JAQYXP010000004">
    <property type="protein sequence ID" value="MEN3237941.1"/>
    <property type="molecule type" value="Genomic_DNA"/>
</dbReference>
<organism evidence="3 4">
    <name type="scientific">Methylobacterium ajmalii</name>
    <dbReference type="NCBI Taxonomy" id="2738439"/>
    <lineage>
        <taxon>Bacteria</taxon>
        <taxon>Pseudomonadati</taxon>
        <taxon>Pseudomonadota</taxon>
        <taxon>Alphaproteobacteria</taxon>
        <taxon>Hyphomicrobiales</taxon>
        <taxon>Methylobacteriaceae</taxon>
        <taxon>Methylobacterium</taxon>
    </lineage>
</organism>
<dbReference type="CDD" id="cd16406">
    <property type="entry name" value="ParB_N_like"/>
    <property type="match status" value="1"/>
</dbReference>
<dbReference type="InterPro" id="IPR036086">
    <property type="entry name" value="ParB/Sulfiredoxin_sf"/>
</dbReference>
<proteinExistence type="predicted"/>
<dbReference type="PANTHER" id="PTHR33375">
    <property type="entry name" value="CHROMOSOME-PARTITIONING PROTEIN PARB-RELATED"/>
    <property type="match status" value="1"/>
</dbReference>
<feature type="compositionally biased region" description="Low complexity" evidence="1">
    <location>
        <begin position="125"/>
        <end position="140"/>
    </location>
</feature>
<evidence type="ECO:0000313" key="3">
    <source>
        <dbReference type="EMBL" id="MEN3237941.1"/>
    </source>
</evidence>
<dbReference type="InterPro" id="IPR050336">
    <property type="entry name" value="Chromosome_partition/occlusion"/>
</dbReference>
<dbReference type="RefSeq" id="WP_346013452.1">
    <property type="nucleotide sequence ID" value="NZ_JAQYXP010000004.1"/>
</dbReference>
<feature type="compositionally biased region" description="Basic and acidic residues" evidence="1">
    <location>
        <begin position="527"/>
        <end position="537"/>
    </location>
</feature>
<reference evidence="3 4" key="1">
    <citation type="journal article" date="2023" name="PLoS ONE">
        <title>Complete genome assembly of Hawai'i environmental nontuberculous mycobacteria reveals unexpected co-isolation with methylobacteria.</title>
        <authorList>
            <person name="Hendrix J."/>
            <person name="Epperson L.E."/>
            <person name="Tong E.I."/>
            <person name="Chan Y.L."/>
            <person name="Hasan N.A."/>
            <person name="Dawrs S.N."/>
            <person name="Norton G.J."/>
            <person name="Virdi R."/>
            <person name="Crooks J.L."/>
            <person name="Chan E.D."/>
            <person name="Honda J.R."/>
            <person name="Strong M."/>
        </authorList>
    </citation>
    <scope>NUCLEOTIDE SEQUENCE [LARGE SCALE GENOMIC DNA]</scope>
    <source>
        <strain evidence="3 4">NJH_HI04-1</strain>
    </source>
</reference>
<accession>A0ABV0A449</accession>
<feature type="domain" description="ParB-like N-terminal" evidence="2">
    <location>
        <begin position="177"/>
        <end position="243"/>
    </location>
</feature>
<feature type="region of interest" description="Disordered" evidence="1">
    <location>
        <begin position="118"/>
        <end position="140"/>
    </location>
</feature>
<comment type="caution">
    <text evidence="3">The sequence shown here is derived from an EMBL/GenBank/DDBJ whole genome shotgun (WGS) entry which is preliminary data.</text>
</comment>
<gene>
    <name evidence="3" type="ORF">PUR29_31220</name>
</gene>
<feature type="region of interest" description="Disordered" evidence="1">
    <location>
        <begin position="525"/>
        <end position="551"/>
    </location>
</feature>
<feature type="compositionally biased region" description="Basic and acidic residues" evidence="1">
    <location>
        <begin position="595"/>
        <end position="604"/>
    </location>
</feature>
<feature type="compositionally biased region" description="Pro residues" evidence="1">
    <location>
        <begin position="1"/>
        <end position="10"/>
    </location>
</feature>
<feature type="compositionally biased region" description="Acidic residues" evidence="1">
    <location>
        <begin position="859"/>
        <end position="869"/>
    </location>
</feature>
<dbReference type="PANTHER" id="PTHR33375:SF7">
    <property type="entry name" value="CHROMOSOME 2-PARTITIONING PROTEIN PARB-RELATED"/>
    <property type="match status" value="1"/>
</dbReference>
<dbReference type="Proteomes" id="UP001407347">
    <property type="component" value="Unassembled WGS sequence"/>
</dbReference>
<dbReference type="SUPFAM" id="SSF109709">
    <property type="entry name" value="KorB DNA-binding domain-like"/>
    <property type="match status" value="1"/>
</dbReference>
<dbReference type="Gene3D" id="1.10.10.2830">
    <property type="match status" value="1"/>
</dbReference>
<evidence type="ECO:0000259" key="2">
    <source>
        <dbReference type="Pfam" id="PF02195"/>
    </source>
</evidence>
<name>A0ABV0A449_9HYPH</name>
<feature type="region of interest" description="Disordered" evidence="1">
    <location>
        <begin position="1"/>
        <end position="25"/>
    </location>
</feature>
<evidence type="ECO:0000256" key="1">
    <source>
        <dbReference type="SAM" id="MobiDB-lite"/>
    </source>
</evidence>
<feature type="region of interest" description="Disordered" evidence="1">
    <location>
        <begin position="584"/>
        <end position="604"/>
    </location>
</feature>